<protein>
    <recommendedName>
        <fullName evidence="2">Alpha/beta hydrolase</fullName>
    </recommendedName>
</protein>
<evidence type="ECO:0000313" key="1">
    <source>
        <dbReference type="EMBL" id="SVD46721.1"/>
    </source>
</evidence>
<dbReference type="AlphaFoldDB" id="A0A382VLD6"/>
<dbReference type="EMBL" id="UINC01152505">
    <property type="protein sequence ID" value="SVD46721.1"/>
    <property type="molecule type" value="Genomic_DNA"/>
</dbReference>
<evidence type="ECO:0008006" key="2">
    <source>
        <dbReference type="Google" id="ProtNLM"/>
    </source>
</evidence>
<gene>
    <name evidence="1" type="ORF">METZ01_LOCUS399575</name>
</gene>
<name>A0A382VLD6_9ZZZZ</name>
<dbReference type="InterPro" id="IPR029058">
    <property type="entry name" value="AB_hydrolase_fold"/>
</dbReference>
<sequence>MNIKINNKNINIRTGGYDLKNKNRALMLIHGAGMDGSIWQLQTRYLASKGIRTL</sequence>
<organism evidence="1">
    <name type="scientific">marine metagenome</name>
    <dbReference type="NCBI Taxonomy" id="408172"/>
    <lineage>
        <taxon>unclassified sequences</taxon>
        <taxon>metagenomes</taxon>
        <taxon>ecological metagenomes</taxon>
    </lineage>
</organism>
<accession>A0A382VLD6</accession>
<feature type="non-terminal residue" evidence="1">
    <location>
        <position position="54"/>
    </location>
</feature>
<dbReference type="SUPFAM" id="SSF53474">
    <property type="entry name" value="alpha/beta-Hydrolases"/>
    <property type="match status" value="1"/>
</dbReference>
<proteinExistence type="predicted"/>
<dbReference type="Gene3D" id="3.40.50.1820">
    <property type="entry name" value="alpha/beta hydrolase"/>
    <property type="match status" value="1"/>
</dbReference>
<reference evidence="1" key="1">
    <citation type="submission" date="2018-05" db="EMBL/GenBank/DDBJ databases">
        <authorList>
            <person name="Lanie J.A."/>
            <person name="Ng W.-L."/>
            <person name="Kazmierczak K.M."/>
            <person name="Andrzejewski T.M."/>
            <person name="Davidsen T.M."/>
            <person name="Wayne K.J."/>
            <person name="Tettelin H."/>
            <person name="Glass J.I."/>
            <person name="Rusch D."/>
            <person name="Podicherti R."/>
            <person name="Tsui H.-C.T."/>
            <person name="Winkler M.E."/>
        </authorList>
    </citation>
    <scope>NUCLEOTIDE SEQUENCE</scope>
</reference>